<name>G0UUZ7_TRYCI</name>
<dbReference type="EMBL" id="HE575322">
    <property type="protein sequence ID" value="CCC93211.1"/>
    <property type="molecule type" value="Genomic_DNA"/>
</dbReference>
<evidence type="ECO:0000256" key="1">
    <source>
        <dbReference type="SAM" id="Coils"/>
    </source>
</evidence>
<proteinExistence type="predicted"/>
<accession>G0UUZ7</accession>
<dbReference type="AlphaFoldDB" id="G0UUZ7"/>
<organism evidence="2">
    <name type="scientific">Trypanosoma congolense (strain IL3000)</name>
    <dbReference type="NCBI Taxonomy" id="1068625"/>
    <lineage>
        <taxon>Eukaryota</taxon>
        <taxon>Discoba</taxon>
        <taxon>Euglenozoa</taxon>
        <taxon>Kinetoplastea</taxon>
        <taxon>Metakinetoplastina</taxon>
        <taxon>Trypanosomatida</taxon>
        <taxon>Trypanosomatidae</taxon>
        <taxon>Trypanosoma</taxon>
        <taxon>Nannomonas</taxon>
    </lineage>
</organism>
<keyword evidence="1" id="KW-0175">Coiled coil</keyword>
<feature type="coiled-coil region" evidence="1">
    <location>
        <begin position="169"/>
        <end position="203"/>
    </location>
</feature>
<reference evidence="2" key="1">
    <citation type="journal article" date="2012" name="Proc. Natl. Acad. Sci. U.S.A.">
        <title>Antigenic diversity is generated by distinct evolutionary mechanisms in African trypanosome species.</title>
        <authorList>
            <person name="Jackson A.P."/>
            <person name="Berry A."/>
            <person name="Aslett M."/>
            <person name="Allison H.C."/>
            <person name="Burton P."/>
            <person name="Vavrova-Anderson J."/>
            <person name="Brown R."/>
            <person name="Browne H."/>
            <person name="Corton N."/>
            <person name="Hauser H."/>
            <person name="Gamble J."/>
            <person name="Gilderthorp R."/>
            <person name="Marcello L."/>
            <person name="McQuillan J."/>
            <person name="Otto T.D."/>
            <person name="Quail M.A."/>
            <person name="Sanders M.J."/>
            <person name="van Tonder A."/>
            <person name="Ginger M.L."/>
            <person name="Field M.C."/>
            <person name="Barry J.D."/>
            <person name="Hertz-Fowler C."/>
            <person name="Berriman M."/>
        </authorList>
    </citation>
    <scope>NUCLEOTIDE SEQUENCE</scope>
    <source>
        <strain evidence="2">IL3000</strain>
    </source>
</reference>
<dbReference type="VEuPathDB" id="TriTrypDB:TcIL3000_9_6230"/>
<evidence type="ECO:0000313" key="2">
    <source>
        <dbReference type="EMBL" id="CCC93211.1"/>
    </source>
</evidence>
<protein>
    <submittedName>
        <fullName evidence="2">Uncharacterized protein TCIL3000_9_6230</fullName>
    </submittedName>
</protein>
<gene>
    <name evidence="2" type="ORF">TCIL3000_9_6230</name>
</gene>
<sequence length="206" mass="23832">MRRTLLYLMIIPPESHRYSKATFHEGAHRQAPGDSTPWRDAASPLNRAKMWWIAPAAKGTMTAAWCMTAVIGAYCFSIQQDAKGTYLLNNVLLRTLHEEALRADANQERARDLQESVKRKHGEEECDEKFMTTRNQEVKKNYTSDGNVINYELEISRERARSDVVHDRNQQLASELHSVRQELAHVRRDYALAIREIEKLQKLVKL</sequence>